<sequence length="94" mass="9858">MRREGRDLGVRSRQVVHAVVAVGVCLLLPNSPRAWGGSALTPDAFLRIAAQCGAEVAPLTLEAIADVESGLDPLSIHDNTTGRSFRPANLEAGV</sequence>
<proteinExistence type="predicted"/>
<protein>
    <submittedName>
        <fullName evidence="1">CAZy families GH23 protein</fullName>
    </submittedName>
</protein>
<organism evidence="1">
    <name type="scientific">uncultured Acidiphilium sp</name>
    <dbReference type="NCBI Taxonomy" id="240137"/>
    <lineage>
        <taxon>Bacteria</taxon>
        <taxon>Pseudomonadati</taxon>
        <taxon>Pseudomonadota</taxon>
        <taxon>Alphaproteobacteria</taxon>
        <taxon>Acetobacterales</taxon>
        <taxon>Acidocellaceae</taxon>
        <taxon>Acidiphilium</taxon>
        <taxon>environmental samples</taxon>
    </lineage>
</organism>
<dbReference type="AlphaFoldDB" id="A0A060CLU1"/>
<name>A0A060CLU1_9PROT</name>
<evidence type="ECO:0000313" key="1">
    <source>
        <dbReference type="EMBL" id="AIA94060.1"/>
    </source>
</evidence>
<dbReference type="EMBL" id="KF126712">
    <property type="protein sequence ID" value="AIA94060.1"/>
    <property type="molecule type" value="Genomic_DNA"/>
</dbReference>
<reference evidence="1" key="1">
    <citation type="journal article" date="2013" name="Environ. Microbiol.">
        <title>Seasonally variable intestinal metagenomes of the red palm weevil (Rhynchophorus ferrugineus).</title>
        <authorList>
            <person name="Jia S."/>
            <person name="Zhang X."/>
            <person name="Zhang G."/>
            <person name="Yin A."/>
            <person name="Zhang S."/>
            <person name="Li F."/>
            <person name="Wang L."/>
            <person name="Zhao D."/>
            <person name="Yun Q."/>
            <person name="Tala"/>
            <person name="Wang J."/>
            <person name="Sun G."/>
            <person name="Baabdullah M."/>
            <person name="Yu X."/>
            <person name="Hu S."/>
            <person name="Al-Mssallem I.S."/>
            <person name="Yu J."/>
        </authorList>
    </citation>
    <scope>NUCLEOTIDE SEQUENCE</scope>
</reference>
<accession>A0A060CLU1</accession>
<feature type="non-terminal residue" evidence="1">
    <location>
        <position position="94"/>
    </location>
</feature>